<dbReference type="InParanoid" id="A0A6P7FKK9"/>
<organism evidence="2">
    <name type="scientific">Diabrotica virgifera virgifera</name>
    <name type="common">western corn rootworm</name>
    <dbReference type="NCBI Taxonomy" id="50390"/>
    <lineage>
        <taxon>Eukaryota</taxon>
        <taxon>Metazoa</taxon>
        <taxon>Ecdysozoa</taxon>
        <taxon>Arthropoda</taxon>
        <taxon>Hexapoda</taxon>
        <taxon>Insecta</taxon>
        <taxon>Pterygota</taxon>
        <taxon>Neoptera</taxon>
        <taxon>Endopterygota</taxon>
        <taxon>Coleoptera</taxon>
        <taxon>Polyphaga</taxon>
        <taxon>Cucujiformia</taxon>
        <taxon>Chrysomeloidea</taxon>
        <taxon>Chrysomelidae</taxon>
        <taxon>Galerucinae</taxon>
        <taxon>Diabroticina</taxon>
        <taxon>Diabroticites</taxon>
        <taxon>Diabrotica</taxon>
    </lineage>
</organism>
<dbReference type="OrthoDB" id="6236007at2759"/>
<dbReference type="KEGG" id="dvv:114328746"/>
<reference evidence="2" key="1">
    <citation type="submission" date="2025-08" db="UniProtKB">
        <authorList>
            <consortium name="RefSeq"/>
        </authorList>
    </citation>
    <scope>IDENTIFICATION</scope>
    <source>
        <tissue evidence="2">Whole insect</tissue>
    </source>
</reference>
<dbReference type="Gene3D" id="2.10.25.10">
    <property type="entry name" value="Laminin"/>
    <property type="match status" value="1"/>
</dbReference>
<gene>
    <name evidence="2" type="primary">LOC114328746</name>
</gene>
<evidence type="ECO:0000256" key="1">
    <source>
        <dbReference type="SAM" id="SignalP"/>
    </source>
</evidence>
<dbReference type="RefSeq" id="XP_028133498.1">
    <property type="nucleotide sequence ID" value="XM_028277697.1"/>
</dbReference>
<proteinExistence type="predicted"/>
<accession>A0A6P7FKK9</accession>
<protein>
    <submittedName>
        <fullName evidence="2">Chymotrypsin inhibitor-like</fullName>
    </submittedName>
</protein>
<feature type="signal peptide" evidence="1">
    <location>
        <begin position="1"/>
        <end position="19"/>
    </location>
</feature>
<evidence type="ECO:0000313" key="2">
    <source>
        <dbReference type="RefSeq" id="XP_028133498.1"/>
    </source>
</evidence>
<feature type="chain" id="PRO_5027640342" evidence="1">
    <location>
        <begin position="20"/>
        <end position="78"/>
    </location>
</feature>
<sequence length="78" mass="8881">MKTIILFAFLIFAIAHIQCEKDICGPNEHFKECKSCCSELTCQQRTVCRPTGCVCLPGYTRKSENGPCVQRCHIKRDK</sequence>
<dbReference type="AlphaFoldDB" id="A0A6P7FKK9"/>
<keyword evidence="1" id="KW-0732">Signal</keyword>
<name>A0A6P7FKK9_DIAVI</name>